<feature type="transmembrane region" description="Helical" evidence="1">
    <location>
        <begin position="7"/>
        <end position="24"/>
    </location>
</feature>
<dbReference type="Pfam" id="PF07331">
    <property type="entry name" value="TctB"/>
    <property type="match status" value="1"/>
</dbReference>
<dbReference type="STRING" id="1123285.SAMN05660235_02862"/>
<protein>
    <submittedName>
        <fullName evidence="3">Tripartite tricarboxylate transporter TctB family protein</fullName>
    </submittedName>
</protein>
<evidence type="ECO:0000256" key="1">
    <source>
        <dbReference type="SAM" id="Phobius"/>
    </source>
</evidence>
<dbReference type="InterPro" id="IPR009936">
    <property type="entry name" value="DUF1468"/>
</dbReference>
<keyword evidence="1" id="KW-0472">Membrane</keyword>
<feature type="transmembrane region" description="Helical" evidence="1">
    <location>
        <begin position="117"/>
        <end position="139"/>
    </location>
</feature>
<proteinExistence type="predicted"/>
<evidence type="ECO:0000313" key="4">
    <source>
        <dbReference type="Proteomes" id="UP000243333"/>
    </source>
</evidence>
<name>A0A1G7PA82_9FIRM</name>
<feature type="transmembrane region" description="Helical" evidence="1">
    <location>
        <begin position="39"/>
        <end position="57"/>
    </location>
</feature>
<organism evidence="3 4">
    <name type="scientific">Sporolituus thermophilus DSM 23256</name>
    <dbReference type="NCBI Taxonomy" id="1123285"/>
    <lineage>
        <taxon>Bacteria</taxon>
        <taxon>Bacillati</taxon>
        <taxon>Bacillota</taxon>
        <taxon>Negativicutes</taxon>
        <taxon>Selenomonadales</taxon>
        <taxon>Sporomusaceae</taxon>
        <taxon>Sporolituus</taxon>
    </lineage>
</organism>
<keyword evidence="1" id="KW-1133">Transmembrane helix</keyword>
<feature type="transmembrane region" description="Helical" evidence="1">
    <location>
        <begin position="78"/>
        <end position="111"/>
    </location>
</feature>
<feature type="domain" description="DUF1468" evidence="2">
    <location>
        <begin position="7"/>
        <end position="144"/>
    </location>
</feature>
<dbReference type="RefSeq" id="WP_171904697.1">
    <property type="nucleotide sequence ID" value="NZ_FNBU01000033.1"/>
</dbReference>
<dbReference type="EMBL" id="FNBU01000033">
    <property type="protein sequence ID" value="SDF82380.1"/>
    <property type="molecule type" value="Genomic_DNA"/>
</dbReference>
<reference evidence="4" key="1">
    <citation type="submission" date="2016-10" db="EMBL/GenBank/DDBJ databases">
        <authorList>
            <person name="Varghese N."/>
            <person name="Submissions S."/>
        </authorList>
    </citation>
    <scope>NUCLEOTIDE SEQUENCE [LARGE SCALE GENOMIC DNA]</scope>
    <source>
        <strain evidence="4">DSM 23256</strain>
    </source>
</reference>
<keyword evidence="4" id="KW-1185">Reference proteome</keyword>
<accession>A0A1G7PA82</accession>
<dbReference type="AlphaFoldDB" id="A0A1G7PA82"/>
<dbReference type="Proteomes" id="UP000243333">
    <property type="component" value="Unassembled WGS sequence"/>
</dbReference>
<evidence type="ECO:0000313" key="3">
    <source>
        <dbReference type="EMBL" id="SDF82380.1"/>
    </source>
</evidence>
<keyword evidence="1" id="KW-0812">Transmembrane</keyword>
<gene>
    <name evidence="3" type="ORF">SAMN05660235_02862</name>
</gene>
<sequence>MRTGTYAAALLLILLSALVWYWSADFPANIIPNVPSPAFFPRAVALVLAVLALLIMATARRDSDEPLFNLAEPGFKRVLAALAITTAYCLLLNIAGFLVLTPVCLVALMLLMEPGKIVPKILAAVAATAIIYLSFQVLLDVPLPELAW</sequence>
<evidence type="ECO:0000259" key="2">
    <source>
        <dbReference type="Pfam" id="PF07331"/>
    </source>
</evidence>